<gene>
    <name evidence="1" type="ORF">HELGO_WM58757</name>
</gene>
<name>A0A6S6UMC5_9BACT</name>
<organism evidence="1">
    <name type="scientific">uncultured Aureispira sp</name>
    <dbReference type="NCBI Taxonomy" id="1331704"/>
    <lineage>
        <taxon>Bacteria</taxon>
        <taxon>Pseudomonadati</taxon>
        <taxon>Bacteroidota</taxon>
        <taxon>Saprospiria</taxon>
        <taxon>Saprospirales</taxon>
        <taxon>Saprospiraceae</taxon>
        <taxon>Aureispira</taxon>
        <taxon>environmental samples</taxon>
    </lineage>
</organism>
<proteinExistence type="predicted"/>
<accession>A0A6S6UMC5</accession>
<dbReference type="AlphaFoldDB" id="A0A6S6UMC5"/>
<reference evidence="1" key="1">
    <citation type="submission" date="2020-01" db="EMBL/GenBank/DDBJ databases">
        <authorList>
            <person name="Meier V. D."/>
            <person name="Meier V D."/>
        </authorList>
    </citation>
    <scope>NUCLEOTIDE SEQUENCE</scope>
    <source>
        <strain evidence="1">HLG_WM_MAG_10</strain>
    </source>
</reference>
<evidence type="ECO:0000313" key="1">
    <source>
        <dbReference type="EMBL" id="CAA6829213.1"/>
    </source>
</evidence>
<dbReference type="EMBL" id="CACVAQ010000471">
    <property type="protein sequence ID" value="CAA6829213.1"/>
    <property type="molecule type" value="Genomic_DNA"/>
</dbReference>
<sequence>MKSFTFIFILSFIFSVFTNELYGQIKLTIRIDTLCACTDAGTQRLEGSFGLYRYLRNDPYSNVSNDTLIRALNYVQEQSLELKPSTYTLIFTPFDSTLSPNTHYFFTYEGMPAIDISCFFFNKNYKPLLAQMNVGDTLSFYSSYFGKTHEEMRIPASQISIVRTWDNYYVAYNNCDYYQHEAILANKRMDLKLRPLTEKEQAFIRQFELEMAGSFITNNLLGEVQAKNRIRLGDKLIQFQSKWSISESLYQRLSQD</sequence>
<protein>
    <submittedName>
        <fullName evidence="1">Uncharacterized protein</fullName>
    </submittedName>
</protein>